<dbReference type="Proteomes" id="UP000251241">
    <property type="component" value="Unassembled WGS sequence"/>
</dbReference>
<gene>
    <name evidence="1" type="ORF">NCTC11343_04170</name>
</gene>
<dbReference type="EMBL" id="UAUU01000011">
    <property type="protein sequence ID" value="SPZ92116.1"/>
    <property type="molecule type" value="Genomic_DNA"/>
</dbReference>
<name>A0A2X2JIV7_SPHMU</name>
<accession>A0A2X2JIV7</accession>
<proteinExistence type="predicted"/>
<dbReference type="GeneID" id="97182071"/>
<dbReference type="AlphaFoldDB" id="A0A2X2JIV7"/>
<evidence type="ECO:0000313" key="2">
    <source>
        <dbReference type="Proteomes" id="UP000251241"/>
    </source>
</evidence>
<sequence>MNWIQFTLYLSTLYLGYYGLNLMYDFYRNNKPGNEPKNVRNGEISFPEFHSSTKVDLLEEDIPDDSFENAGAITSGPIESSGGVSIKELFSLAQNDLIEFTKAIAY</sequence>
<protein>
    <submittedName>
        <fullName evidence="1">Uncharacterized protein</fullName>
    </submittedName>
</protein>
<dbReference type="RefSeq" id="WP_112375702.1">
    <property type="nucleotide sequence ID" value="NZ_CP069793.1"/>
</dbReference>
<evidence type="ECO:0000313" key="1">
    <source>
        <dbReference type="EMBL" id="SPZ92116.1"/>
    </source>
</evidence>
<reference evidence="1 2" key="1">
    <citation type="submission" date="2018-06" db="EMBL/GenBank/DDBJ databases">
        <authorList>
            <consortium name="Pathogen Informatics"/>
            <person name="Doyle S."/>
        </authorList>
    </citation>
    <scope>NUCLEOTIDE SEQUENCE [LARGE SCALE GENOMIC DNA]</scope>
    <source>
        <strain evidence="1 2">NCTC11343</strain>
    </source>
</reference>
<organism evidence="1 2">
    <name type="scientific">Sphingobacterium multivorum</name>
    <dbReference type="NCBI Taxonomy" id="28454"/>
    <lineage>
        <taxon>Bacteria</taxon>
        <taxon>Pseudomonadati</taxon>
        <taxon>Bacteroidota</taxon>
        <taxon>Sphingobacteriia</taxon>
        <taxon>Sphingobacteriales</taxon>
        <taxon>Sphingobacteriaceae</taxon>
        <taxon>Sphingobacterium</taxon>
    </lineage>
</organism>